<keyword evidence="2" id="KW-1185">Reference proteome</keyword>
<dbReference type="Proteomes" id="UP000237000">
    <property type="component" value="Unassembled WGS sequence"/>
</dbReference>
<dbReference type="AlphaFoldDB" id="A0A2P5B5W0"/>
<dbReference type="InParanoid" id="A0A2P5B5W0"/>
<proteinExistence type="predicted"/>
<dbReference type="EMBL" id="JXTC01000599">
    <property type="protein sequence ID" value="PON44167.1"/>
    <property type="molecule type" value="Genomic_DNA"/>
</dbReference>
<protein>
    <submittedName>
        <fullName evidence="1">Uncharacterized protein</fullName>
    </submittedName>
</protein>
<evidence type="ECO:0000313" key="1">
    <source>
        <dbReference type="EMBL" id="PON44167.1"/>
    </source>
</evidence>
<organism evidence="1 2">
    <name type="scientific">Trema orientale</name>
    <name type="common">Charcoal tree</name>
    <name type="synonym">Celtis orientalis</name>
    <dbReference type="NCBI Taxonomy" id="63057"/>
    <lineage>
        <taxon>Eukaryota</taxon>
        <taxon>Viridiplantae</taxon>
        <taxon>Streptophyta</taxon>
        <taxon>Embryophyta</taxon>
        <taxon>Tracheophyta</taxon>
        <taxon>Spermatophyta</taxon>
        <taxon>Magnoliopsida</taxon>
        <taxon>eudicotyledons</taxon>
        <taxon>Gunneridae</taxon>
        <taxon>Pentapetalae</taxon>
        <taxon>rosids</taxon>
        <taxon>fabids</taxon>
        <taxon>Rosales</taxon>
        <taxon>Cannabaceae</taxon>
        <taxon>Trema</taxon>
    </lineage>
</organism>
<reference evidence="2" key="1">
    <citation type="submission" date="2016-06" db="EMBL/GenBank/DDBJ databases">
        <title>Parallel loss of symbiosis genes in relatives of nitrogen-fixing non-legume Parasponia.</title>
        <authorList>
            <person name="Van Velzen R."/>
            <person name="Holmer R."/>
            <person name="Bu F."/>
            <person name="Rutten L."/>
            <person name="Van Zeijl A."/>
            <person name="Liu W."/>
            <person name="Santuari L."/>
            <person name="Cao Q."/>
            <person name="Sharma T."/>
            <person name="Shen D."/>
            <person name="Roswanjaya Y."/>
            <person name="Wardhani T."/>
            <person name="Kalhor M.S."/>
            <person name="Jansen J."/>
            <person name="Van den Hoogen J."/>
            <person name="Gungor B."/>
            <person name="Hartog M."/>
            <person name="Hontelez J."/>
            <person name="Verver J."/>
            <person name="Yang W.-C."/>
            <person name="Schijlen E."/>
            <person name="Repin R."/>
            <person name="Schilthuizen M."/>
            <person name="Schranz E."/>
            <person name="Heidstra R."/>
            <person name="Miyata K."/>
            <person name="Fedorova E."/>
            <person name="Kohlen W."/>
            <person name="Bisseling T."/>
            <person name="Smit S."/>
            <person name="Geurts R."/>
        </authorList>
    </citation>
    <scope>NUCLEOTIDE SEQUENCE [LARGE SCALE GENOMIC DNA]</scope>
    <source>
        <strain evidence="2">cv. RG33-2</strain>
    </source>
</reference>
<evidence type="ECO:0000313" key="2">
    <source>
        <dbReference type="Proteomes" id="UP000237000"/>
    </source>
</evidence>
<accession>A0A2P5B5W0</accession>
<sequence length="152" mass="16608">MWAERDWNVEKGLELEPSDGGFALTVDLILSMADSENLNTLSLSCGPALASPLDGATLGSESPFDEACGSAGAVRSSFTRVFRALVRSRKGGTEMVSDPLQISAHELMKCHVEVPSRIAWLKAHPIAIPSFNLVNCGREQHKSSWTPRIEWR</sequence>
<comment type="caution">
    <text evidence="1">The sequence shown here is derived from an EMBL/GenBank/DDBJ whole genome shotgun (WGS) entry which is preliminary data.</text>
</comment>
<gene>
    <name evidence="1" type="ORF">TorRG33x02_331390</name>
</gene>
<name>A0A2P5B5W0_TREOI</name>
<dbReference type="OrthoDB" id="10281714at2759"/>